<feature type="compositionally biased region" description="Acidic residues" evidence="1">
    <location>
        <begin position="379"/>
        <end position="389"/>
    </location>
</feature>
<feature type="compositionally biased region" description="Low complexity" evidence="1">
    <location>
        <begin position="353"/>
        <end position="365"/>
    </location>
</feature>
<proteinExistence type="predicted"/>
<dbReference type="AlphaFoldDB" id="A0A1B9GZ29"/>
<evidence type="ECO:0000313" key="2">
    <source>
        <dbReference type="EMBL" id="OCF36276.1"/>
    </source>
</evidence>
<name>A0A1B9GZ29_9TREE</name>
<sequence>MPGRFLLRRARSGVEKLKGSSSSSSSSSMCDDSSSSAKSQDPTSSCPPAPLLEPQPTFADSIVPATPPVEVKIACTTGPSQLRSVLPALARRPKSTESLGASSSTTSSVSGSDGDSYGSLKPLFTTTVLVLPPSPRQPASSPFLHEDNQEAESKSDASSDNIDLPFSLEEDDHTTPCHSMLATPVFPSPAHSSHAHAHSRPHSYSDVATFGSSSCECDPECIDPSLCTSLFSIGSSYHHPLYAATDSVAGGTGRSGQYDFQPPASEASYRYINLSQYSSSSHVMMKREQEHEDEHDMACSWAASPPETGCSWAVSPPTHARAFATAAASPSSFEDEDRSASYSYAHRPYVGPSSYASSTMSNSSSSDDDDRELHSDDHEVQEDDDEYEDEHYAVRSKPARSGKATPSLAGLLEQCGSLMDPDNRPSLSSFKINMNHPSSTPTSTHPEQDTSSILPKPSNIPKRHSVKVVERGFHPVRSPISSVPAMPRTEGSSRRLSIILEA</sequence>
<accession>A0A1B9GZ29</accession>
<feature type="region of interest" description="Disordered" evidence="1">
    <location>
        <begin position="82"/>
        <end position="117"/>
    </location>
</feature>
<feature type="region of interest" description="Disordered" evidence="1">
    <location>
        <begin position="477"/>
        <end position="502"/>
    </location>
</feature>
<feature type="compositionally biased region" description="Polar residues" evidence="1">
    <location>
        <begin position="432"/>
        <end position="453"/>
    </location>
</feature>
<dbReference type="Proteomes" id="UP000092666">
    <property type="component" value="Unassembled WGS sequence"/>
</dbReference>
<feature type="region of interest" description="Disordered" evidence="1">
    <location>
        <begin position="1"/>
        <end position="63"/>
    </location>
</feature>
<feature type="compositionally biased region" description="Low complexity" evidence="1">
    <location>
        <begin position="96"/>
        <end position="117"/>
    </location>
</feature>
<feature type="compositionally biased region" description="Low complexity" evidence="1">
    <location>
        <begin position="20"/>
        <end position="44"/>
    </location>
</feature>
<dbReference type="EMBL" id="KI669496">
    <property type="protein sequence ID" value="OCF36276.1"/>
    <property type="molecule type" value="Genomic_DNA"/>
</dbReference>
<feature type="region of interest" description="Disordered" evidence="1">
    <location>
        <begin position="353"/>
        <end position="406"/>
    </location>
</feature>
<feature type="region of interest" description="Disordered" evidence="1">
    <location>
        <begin position="432"/>
        <end position="462"/>
    </location>
</feature>
<reference evidence="3" key="2">
    <citation type="submission" date="2013-12" db="EMBL/GenBank/DDBJ databases">
        <title>Evolution of pathogenesis and genome organization in the Tremellales.</title>
        <authorList>
            <person name="Cuomo C."/>
            <person name="Litvintseva A."/>
            <person name="Heitman J."/>
            <person name="Chen Y."/>
            <person name="Sun S."/>
            <person name="Springer D."/>
            <person name="Dromer F."/>
            <person name="Young S."/>
            <person name="Zeng Q."/>
            <person name="Chapman S."/>
            <person name="Gujja S."/>
            <person name="Saif S."/>
            <person name="Birren B."/>
        </authorList>
    </citation>
    <scope>NUCLEOTIDE SEQUENCE [LARGE SCALE GENOMIC DNA]</scope>
    <source>
        <strain evidence="3">BCC8398</strain>
    </source>
</reference>
<gene>
    <name evidence="2" type="ORF">I316_02150</name>
</gene>
<protein>
    <submittedName>
        <fullName evidence="2">Uncharacterized protein</fullName>
    </submittedName>
</protein>
<feature type="compositionally biased region" description="Basic residues" evidence="1">
    <location>
        <begin position="1"/>
        <end position="11"/>
    </location>
</feature>
<keyword evidence="3" id="KW-1185">Reference proteome</keyword>
<evidence type="ECO:0000313" key="3">
    <source>
        <dbReference type="Proteomes" id="UP000092666"/>
    </source>
</evidence>
<reference evidence="2 3" key="1">
    <citation type="submission" date="2013-07" db="EMBL/GenBank/DDBJ databases">
        <title>The Genome Sequence of Cryptococcus heveanensis BCC8398.</title>
        <authorList>
            <consortium name="The Broad Institute Genome Sequencing Platform"/>
            <person name="Cuomo C."/>
            <person name="Litvintseva A."/>
            <person name="Chen Y."/>
            <person name="Heitman J."/>
            <person name="Sun S."/>
            <person name="Springer D."/>
            <person name="Dromer F."/>
            <person name="Young S.K."/>
            <person name="Zeng Q."/>
            <person name="Gargeya S."/>
            <person name="Fitzgerald M."/>
            <person name="Abouelleil A."/>
            <person name="Alvarado L."/>
            <person name="Berlin A.M."/>
            <person name="Chapman S.B."/>
            <person name="Dewar J."/>
            <person name="Goldberg J."/>
            <person name="Griggs A."/>
            <person name="Gujja S."/>
            <person name="Hansen M."/>
            <person name="Howarth C."/>
            <person name="Imamovic A."/>
            <person name="Larimer J."/>
            <person name="McCowan C."/>
            <person name="Murphy C."/>
            <person name="Pearson M."/>
            <person name="Priest M."/>
            <person name="Roberts A."/>
            <person name="Saif S."/>
            <person name="Shea T."/>
            <person name="Sykes S."/>
            <person name="Wortman J."/>
            <person name="Nusbaum C."/>
            <person name="Birren B."/>
        </authorList>
    </citation>
    <scope>NUCLEOTIDE SEQUENCE [LARGE SCALE GENOMIC DNA]</scope>
    <source>
        <strain evidence="2 3">BCC8398</strain>
    </source>
</reference>
<evidence type="ECO:0000256" key="1">
    <source>
        <dbReference type="SAM" id="MobiDB-lite"/>
    </source>
</evidence>
<feature type="region of interest" description="Disordered" evidence="1">
    <location>
        <begin position="130"/>
        <end position="170"/>
    </location>
</feature>
<feature type="compositionally biased region" description="Basic and acidic residues" evidence="1">
    <location>
        <begin position="144"/>
        <end position="157"/>
    </location>
</feature>
<organism evidence="2 3">
    <name type="scientific">Kwoniella heveanensis BCC8398</name>
    <dbReference type="NCBI Taxonomy" id="1296120"/>
    <lineage>
        <taxon>Eukaryota</taxon>
        <taxon>Fungi</taxon>
        <taxon>Dikarya</taxon>
        <taxon>Basidiomycota</taxon>
        <taxon>Agaricomycotina</taxon>
        <taxon>Tremellomycetes</taxon>
        <taxon>Tremellales</taxon>
        <taxon>Cryptococcaceae</taxon>
        <taxon>Kwoniella</taxon>
    </lineage>
</organism>